<reference evidence="1 2" key="1">
    <citation type="journal article" date="2014" name="Genome Announc.">
        <title>Genome Sequence of Lactobacillus fabifermentans Strain T30PCM01, Isolated from Fermenting Grape Marc.</title>
        <authorList>
            <person name="Treu L."/>
            <person name="Vendramin V."/>
            <person name="Bovo B."/>
            <person name="Giacomini A."/>
            <person name="Corich V."/>
            <person name="Campanaro S."/>
        </authorList>
    </citation>
    <scope>NUCLEOTIDE SEQUENCE [LARGE SCALE GENOMIC DNA]</scope>
    <source>
        <strain evidence="1 2">T30PCM01</strain>
    </source>
</reference>
<organism evidence="1 2">
    <name type="scientific">Lactiplantibacillus fabifermentans T30PCM01</name>
    <dbReference type="NCBI Taxonomy" id="1400520"/>
    <lineage>
        <taxon>Bacteria</taxon>
        <taxon>Bacillati</taxon>
        <taxon>Bacillota</taxon>
        <taxon>Bacilli</taxon>
        <taxon>Lactobacillales</taxon>
        <taxon>Lactobacillaceae</taxon>
        <taxon>Lactiplantibacillus</taxon>
    </lineage>
</organism>
<comment type="caution">
    <text evidence="1">The sequence shown here is derived from an EMBL/GenBank/DDBJ whole genome shotgun (WGS) entry which is preliminary data.</text>
</comment>
<dbReference type="STRING" id="1400520.LFAB_15855"/>
<evidence type="ECO:0000313" key="1">
    <source>
        <dbReference type="EMBL" id="ETY72767.1"/>
    </source>
</evidence>
<dbReference type="EMBL" id="AWWK01000086">
    <property type="protein sequence ID" value="ETY72767.1"/>
    <property type="molecule type" value="Genomic_DNA"/>
</dbReference>
<protein>
    <submittedName>
        <fullName evidence="1">Uncharacterized protein</fullName>
    </submittedName>
</protein>
<dbReference type="eggNOG" id="COG4715">
    <property type="taxonomic scope" value="Bacteria"/>
</dbReference>
<proteinExistence type="predicted"/>
<gene>
    <name evidence="1" type="ORF">LFAB_15855</name>
</gene>
<evidence type="ECO:0000313" key="2">
    <source>
        <dbReference type="Proteomes" id="UP000019247"/>
    </source>
</evidence>
<dbReference type="AlphaFoldDB" id="W6T494"/>
<dbReference type="HOGENOM" id="CLU_2450822_0_0_9"/>
<sequence length="89" mass="10607">MFGVQQYEALLKPKFSAELLRKYAQTVKTMAEQTGTRRQYQKLMQILKQMQQYPDGMAVTKAIVHDWRQQYPRRSAMLDELDKFERFSG</sequence>
<dbReference type="PATRIC" id="fig|1400520.3.peg.3111"/>
<dbReference type="Proteomes" id="UP000019247">
    <property type="component" value="Unassembled WGS sequence"/>
</dbReference>
<accession>W6T494</accession>
<name>W6T494_9LACO</name>